<feature type="domain" description="DDE Tnp4" evidence="8">
    <location>
        <begin position="198"/>
        <end position="290"/>
    </location>
</feature>
<protein>
    <submittedName>
        <fullName evidence="9">Protein ALP1-like</fullName>
    </submittedName>
</protein>
<dbReference type="OrthoDB" id="6582221at2759"/>
<comment type="cofactor">
    <cofactor evidence="1">
        <name>a divalent metal cation</name>
        <dbReference type="ChEBI" id="CHEBI:60240"/>
    </cofactor>
</comment>
<feature type="domain" description="DDE Tnp4" evidence="8">
    <location>
        <begin position="348"/>
        <end position="430"/>
    </location>
</feature>
<evidence type="ECO:0000313" key="9">
    <source>
        <dbReference type="EMBL" id="KAF0755799.1"/>
    </source>
</evidence>
<reference evidence="9 10" key="1">
    <citation type="submission" date="2019-08" db="EMBL/GenBank/DDBJ databases">
        <title>Whole genome of Aphis craccivora.</title>
        <authorList>
            <person name="Voronova N.V."/>
            <person name="Shulinski R.S."/>
            <person name="Bandarenka Y.V."/>
            <person name="Zhorov D.G."/>
            <person name="Warner D."/>
        </authorList>
    </citation>
    <scope>NUCLEOTIDE SEQUENCE [LARGE SCALE GENOMIC DNA]</scope>
    <source>
        <strain evidence="9">180601</strain>
        <tissue evidence="9">Whole Body</tissue>
    </source>
</reference>
<evidence type="ECO:0000313" key="10">
    <source>
        <dbReference type="Proteomes" id="UP000478052"/>
    </source>
</evidence>
<evidence type="ECO:0000256" key="6">
    <source>
        <dbReference type="ARBA" id="ARBA00022801"/>
    </source>
</evidence>
<dbReference type="InterPro" id="IPR027806">
    <property type="entry name" value="HARBI1_dom"/>
</dbReference>
<keyword evidence="5" id="KW-0479">Metal-binding</keyword>
<comment type="subcellular location">
    <subcellularLocation>
        <location evidence="2">Nucleus</location>
    </subcellularLocation>
</comment>
<evidence type="ECO:0000259" key="8">
    <source>
        <dbReference type="Pfam" id="PF13359"/>
    </source>
</evidence>
<dbReference type="GO" id="GO:0016787">
    <property type="term" value="F:hydrolase activity"/>
    <property type="evidence" value="ECO:0007669"/>
    <property type="project" value="UniProtKB-KW"/>
</dbReference>
<dbReference type="GO" id="GO:0004518">
    <property type="term" value="F:nuclease activity"/>
    <property type="evidence" value="ECO:0007669"/>
    <property type="project" value="UniProtKB-KW"/>
</dbReference>
<organism evidence="9 10">
    <name type="scientific">Aphis craccivora</name>
    <name type="common">Cowpea aphid</name>
    <dbReference type="NCBI Taxonomy" id="307492"/>
    <lineage>
        <taxon>Eukaryota</taxon>
        <taxon>Metazoa</taxon>
        <taxon>Ecdysozoa</taxon>
        <taxon>Arthropoda</taxon>
        <taxon>Hexapoda</taxon>
        <taxon>Insecta</taxon>
        <taxon>Pterygota</taxon>
        <taxon>Neoptera</taxon>
        <taxon>Paraneoptera</taxon>
        <taxon>Hemiptera</taxon>
        <taxon>Sternorrhyncha</taxon>
        <taxon>Aphidomorpha</taxon>
        <taxon>Aphidoidea</taxon>
        <taxon>Aphididae</taxon>
        <taxon>Aphidini</taxon>
        <taxon>Aphis</taxon>
        <taxon>Aphis</taxon>
    </lineage>
</organism>
<dbReference type="AlphaFoldDB" id="A0A6G0YHK1"/>
<comment type="caution">
    <text evidence="9">The sequence shown here is derived from an EMBL/GenBank/DDBJ whole genome shotgun (WGS) entry which is preliminary data.</text>
</comment>
<dbReference type="Proteomes" id="UP000478052">
    <property type="component" value="Unassembled WGS sequence"/>
</dbReference>
<dbReference type="GO" id="GO:0005634">
    <property type="term" value="C:nucleus"/>
    <property type="evidence" value="ECO:0007669"/>
    <property type="project" value="UniProtKB-SubCell"/>
</dbReference>
<evidence type="ECO:0000256" key="3">
    <source>
        <dbReference type="ARBA" id="ARBA00006958"/>
    </source>
</evidence>
<comment type="similarity">
    <text evidence="3">Belongs to the HARBI1 family.</text>
</comment>
<dbReference type="PANTHER" id="PTHR22930">
    <property type="match status" value="1"/>
</dbReference>
<accession>A0A6G0YHK1</accession>
<evidence type="ECO:0000256" key="4">
    <source>
        <dbReference type="ARBA" id="ARBA00022722"/>
    </source>
</evidence>
<proteinExistence type="inferred from homology"/>
<keyword evidence="7" id="KW-0539">Nucleus</keyword>
<dbReference type="Pfam" id="PF13359">
    <property type="entry name" value="DDE_Tnp_4"/>
    <property type="match status" value="2"/>
</dbReference>
<keyword evidence="10" id="KW-1185">Reference proteome</keyword>
<evidence type="ECO:0000256" key="5">
    <source>
        <dbReference type="ARBA" id="ARBA00022723"/>
    </source>
</evidence>
<dbReference type="GO" id="GO:0046872">
    <property type="term" value="F:metal ion binding"/>
    <property type="evidence" value="ECO:0007669"/>
    <property type="project" value="UniProtKB-KW"/>
</dbReference>
<evidence type="ECO:0000256" key="7">
    <source>
        <dbReference type="ARBA" id="ARBA00023242"/>
    </source>
</evidence>
<keyword evidence="4" id="KW-0540">Nuclease</keyword>
<gene>
    <name evidence="9" type="ORF">FWK35_00023235</name>
</gene>
<keyword evidence="6" id="KW-0378">Hydrolase</keyword>
<evidence type="ECO:0000256" key="1">
    <source>
        <dbReference type="ARBA" id="ARBA00001968"/>
    </source>
</evidence>
<dbReference type="InterPro" id="IPR045249">
    <property type="entry name" value="HARBI1-like"/>
</dbReference>
<sequence>MSKTNISNFVVQGCPIRENLLVHLNEFTSNDTPLEEDIIILTNAENETNYKIKIKIKGFAELLVPKFTNKEFKSHFRLNRSSIKVLMEFIGSALLQTAIKINVEKQILIFIWFMANCETHRQIGNRFNIAESTSHAIITNCLLAINDVASEIIVWPTGVAALENIEKFNSLRGLSSFPNVFGCIDGCHVNTLFPWEKRTKMPKLDRNMFCNRKQVPSVVLQGIVDAEMKFINVFAGWPGRSHDARIFRCSTIGQTIINNPSSILPNSSYILGDGAYPLTEGLMTPYKDNGIRQIDLQISKTVHMDLYKKDFCGKVITAACCLHNICISNKDTFDAAVPSQTELNLQEIRNEIIIGDAAYPLTEGLMTPYKDNGNLSLRQNNFNYKLSSSRVLIEQAFGKLISRFRKFKHMDLYKKDFCGKVITAACCLHNICISNKDTFDAAVPSQTELNLQEIRNEVISGTTKRNLICDTLTIY</sequence>
<name>A0A6G0YHK1_APHCR</name>
<dbReference type="PANTHER" id="PTHR22930:SF85">
    <property type="entry name" value="GH03217P-RELATED"/>
    <property type="match status" value="1"/>
</dbReference>
<evidence type="ECO:0000256" key="2">
    <source>
        <dbReference type="ARBA" id="ARBA00004123"/>
    </source>
</evidence>
<dbReference type="EMBL" id="VUJU01004009">
    <property type="protein sequence ID" value="KAF0755799.1"/>
    <property type="molecule type" value="Genomic_DNA"/>
</dbReference>